<feature type="non-terminal residue" evidence="1">
    <location>
        <position position="83"/>
    </location>
</feature>
<gene>
    <name evidence="1" type="ORF">GOODEAATRI_012602</name>
</gene>
<feature type="non-terminal residue" evidence="1">
    <location>
        <position position="1"/>
    </location>
</feature>
<dbReference type="EMBL" id="JAHRIO010060783">
    <property type="protein sequence ID" value="MEQ2178300.1"/>
    <property type="molecule type" value="Genomic_DNA"/>
</dbReference>
<protein>
    <submittedName>
        <fullName evidence="1">Uncharacterized protein</fullName>
    </submittedName>
</protein>
<evidence type="ECO:0000313" key="2">
    <source>
        <dbReference type="Proteomes" id="UP001476798"/>
    </source>
</evidence>
<keyword evidence="2" id="KW-1185">Reference proteome</keyword>
<dbReference type="Proteomes" id="UP001476798">
    <property type="component" value="Unassembled WGS sequence"/>
</dbReference>
<reference evidence="1 2" key="1">
    <citation type="submission" date="2021-06" db="EMBL/GenBank/DDBJ databases">
        <authorList>
            <person name="Palmer J.M."/>
        </authorList>
    </citation>
    <scope>NUCLEOTIDE SEQUENCE [LARGE SCALE GENOMIC DNA]</scope>
    <source>
        <strain evidence="1 2">GA_2019</strain>
        <tissue evidence="1">Muscle</tissue>
    </source>
</reference>
<evidence type="ECO:0000313" key="1">
    <source>
        <dbReference type="EMBL" id="MEQ2178300.1"/>
    </source>
</evidence>
<comment type="caution">
    <text evidence="1">The sequence shown here is derived from an EMBL/GenBank/DDBJ whole genome shotgun (WGS) entry which is preliminary data.</text>
</comment>
<proteinExistence type="predicted"/>
<accession>A0ABV0P3U2</accession>
<organism evidence="1 2">
    <name type="scientific">Goodea atripinnis</name>
    <dbReference type="NCBI Taxonomy" id="208336"/>
    <lineage>
        <taxon>Eukaryota</taxon>
        <taxon>Metazoa</taxon>
        <taxon>Chordata</taxon>
        <taxon>Craniata</taxon>
        <taxon>Vertebrata</taxon>
        <taxon>Euteleostomi</taxon>
        <taxon>Actinopterygii</taxon>
        <taxon>Neopterygii</taxon>
        <taxon>Teleostei</taxon>
        <taxon>Neoteleostei</taxon>
        <taxon>Acanthomorphata</taxon>
        <taxon>Ovalentaria</taxon>
        <taxon>Atherinomorphae</taxon>
        <taxon>Cyprinodontiformes</taxon>
        <taxon>Goodeidae</taxon>
        <taxon>Goodea</taxon>
    </lineage>
</organism>
<sequence>PCLRGPTCWWWCRSCAGQSRTRWTSCPSSQTWSSRSTTSSWAWWWSSTQASYPSTPGERSSACTSATRSSLTSWIPSMLRTTC</sequence>
<name>A0ABV0P3U2_9TELE</name>